<evidence type="ECO:0000313" key="4">
    <source>
        <dbReference type="EMBL" id="WBO67821.1"/>
    </source>
</evidence>
<dbReference type="PANTHER" id="PTHR42960">
    <property type="entry name" value="YCF46 PROTEIN"/>
    <property type="match status" value="1"/>
</dbReference>
<protein>
    <submittedName>
        <fullName evidence="4">Uncharacterized protein</fullName>
    </submittedName>
</protein>
<keyword evidence="1" id="KW-0547">Nucleotide-binding</keyword>
<accession>A0ABY7PB45</accession>
<reference evidence="4 5" key="1">
    <citation type="submission" date="2022-12" db="EMBL/GenBank/DDBJ databases">
        <authorList>
            <person name="Mo P."/>
        </authorList>
    </citation>
    <scope>NUCLEOTIDE SEQUENCE [LARGE SCALE GENOMIC DNA]</scope>
    <source>
        <strain evidence="4 5">HUAS 2-6</strain>
    </source>
</reference>
<keyword evidence="2" id="KW-0067">ATP-binding</keyword>
<sequence length="123" mass="13366">MATADGIRSLPPELLRKGRCGEVFFADLPDGVDRKEIIELSSGRWPKADLEPEQVDRFLLDAFANTVPLSRVNPERAPRRCGGSSSWARDHHGLAPPGVRPPVAANWRSNAGARAAMISAARL</sequence>
<dbReference type="Proteomes" id="UP001212326">
    <property type="component" value="Chromosome"/>
</dbReference>
<evidence type="ECO:0000256" key="3">
    <source>
        <dbReference type="SAM" id="MobiDB-lite"/>
    </source>
</evidence>
<dbReference type="EMBL" id="CP115300">
    <property type="protein sequence ID" value="WBO67821.1"/>
    <property type="molecule type" value="Genomic_DNA"/>
</dbReference>
<name>A0ABY7PB45_9ACTN</name>
<evidence type="ECO:0000256" key="1">
    <source>
        <dbReference type="ARBA" id="ARBA00022741"/>
    </source>
</evidence>
<dbReference type="PANTHER" id="PTHR42960:SF1">
    <property type="entry name" value="YCF46 PROTEIN"/>
    <property type="match status" value="1"/>
</dbReference>
<dbReference type="RefSeq" id="WP_270085098.1">
    <property type="nucleotide sequence ID" value="NZ_CP115300.1"/>
</dbReference>
<evidence type="ECO:0000256" key="2">
    <source>
        <dbReference type="ARBA" id="ARBA00022840"/>
    </source>
</evidence>
<evidence type="ECO:0000313" key="5">
    <source>
        <dbReference type="Proteomes" id="UP001212326"/>
    </source>
</evidence>
<feature type="region of interest" description="Disordered" evidence="3">
    <location>
        <begin position="71"/>
        <end position="105"/>
    </location>
</feature>
<keyword evidence="5" id="KW-1185">Reference proteome</keyword>
<organism evidence="4 5">
    <name type="scientific">Streptomyces camelliae</name>
    <dbReference type="NCBI Taxonomy" id="3004093"/>
    <lineage>
        <taxon>Bacteria</taxon>
        <taxon>Bacillati</taxon>
        <taxon>Actinomycetota</taxon>
        <taxon>Actinomycetes</taxon>
        <taxon>Kitasatosporales</taxon>
        <taxon>Streptomycetaceae</taxon>
        <taxon>Streptomyces</taxon>
    </lineage>
</organism>
<gene>
    <name evidence="4" type="ORF">O1G22_35880</name>
</gene>
<proteinExistence type="predicted"/>
<dbReference type="InterPro" id="IPR052381">
    <property type="entry name" value="AAA_domain_protein"/>
</dbReference>